<sequence length="646" mass="72649">MKESILIVEDQFIEANDLRSTLEMEGYLVCGIARSVARALELIRSKAPDIVIIDILLQGAPTGIDLAKQLMSQNMPFIYLSANSNNSTFNEAKKTQPDGFLVKPFRKKDVLIALEIATYRSRYKRELLQRHATWLNGLLSEVYEKEVPAEEKLKLMLKAFQPLIPFELLLVDLNSLSEPLLGFKRVSFDEYEAIDLHGSSPLAGSVRDMNEFRQPYLTGQQIYYRNGEDFLERSRNGKIINQIVSDFDIKSELTVRMPGIRDTAGGVCFYSSLADSFSNEHAKLIISVLPELTLLVGQIQEFFLKTKPKVRPSVKDDLSVLKQLTSRIVGKSPKLLFALDQAVQVAQHDTSVLVLGETGAGKEGIVNIIHHLSPRKNKPFVKINCAAIQETLVESELFGHEKGAFTGAFERRIGKFEQAQGGTIFLDEIGELPLDIQSKLLRVIQEKEIERLGGHQTIKTDVRIVAATNRNLDKEVALGFFRIDLYYRLNVFPIMVPALRERKEDIPALAEFFLKEQAKLSGQPEKKLDPVMMAKFVEYSWPGNIRELKHLIERFAIMSKGTVISRLEIPVIKEGTATVIVSAPAKEFQSIDEIEKTHIMAAIKNCKGKIAGAGGAAEVLKIPVTTLRYKMKKLGIGWHYFHDDPQ</sequence>
<keyword evidence="4" id="KW-0238">DNA-binding</keyword>
<dbReference type="PROSITE" id="PS00688">
    <property type="entry name" value="SIGMA54_INTERACT_3"/>
    <property type="match status" value="1"/>
</dbReference>
<dbReference type="InterPro" id="IPR002197">
    <property type="entry name" value="HTH_Fis"/>
</dbReference>
<dbReference type="GO" id="GO:0006355">
    <property type="term" value="P:regulation of DNA-templated transcription"/>
    <property type="evidence" value="ECO:0007669"/>
    <property type="project" value="InterPro"/>
</dbReference>
<dbReference type="InterPro" id="IPR058031">
    <property type="entry name" value="AAA_lid_NorR"/>
</dbReference>
<dbReference type="PANTHER" id="PTHR32071">
    <property type="entry name" value="TRANSCRIPTIONAL REGULATORY PROTEIN"/>
    <property type="match status" value="1"/>
</dbReference>
<dbReference type="EMBL" id="CP032869">
    <property type="protein sequence ID" value="AYL94308.1"/>
    <property type="molecule type" value="Genomic_DNA"/>
</dbReference>
<evidence type="ECO:0000259" key="8">
    <source>
        <dbReference type="PROSITE" id="PS50110"/>
    </source>
</evidence>
<dbReference type="InterPro" id="IPR002078">
    <property type="entry name" value="Sigma_54_int"/>
</dbReference>
<evidence type="ECO:0000259" key="7">
    <source>
        <dbReference type="PROSITE" id="PS50045"/>
    </source>
</evidence>
<dbReference type="SMART" id="SM00382">
    <property type="entry name" value="AAA"/>
    <property type="match status" value="1"/>
</dbReference>
<keyword evidence="1" id="KW-0547">Nucleotide-binding</keyword>
<dbReference type="InterPro" id="IPR003593">
    <property type="entry name" value="AAA+_ATPase"/>
</dbReference>
<dbReference type="FunFam" id="3.40.50.300:FF:000006">
    <property type="entry name" value="DNA-binding transcriptional regulator NtrC"/>
    <property type="match status" value="1"/>
</dbReference>
<dbReference type="InterPro" id="IPR011006">
    <property type="entry name" value="CheY-like_superfamily"/>
</dbReference>
<dbReference type="PROSITE" id="PS00675">
    <property type="entry name" value="SIGMA54_INTERACT_1"/>
    <property type="match status" value="1"/>
</dbReference>
<keyword evidence="6" id="KW-0597">Phosphoprotein</keyword>
<dbReference type="InterPro" id="IPR025944">
    <property type="entry name" value="Sigma_54_int_dom_CS"/>
</dbReference>
<dbReference type="SMART" id="SM00448">
    <property type="entry name" value="REC"/>
    <property type="match status" value="1"/>
</dbReference>
<feature type="domain" description="Sigma-54 factor interaction" evidence="7">
    <location>
        <begin position="328"/>
        <end position="557"/>
    </location>
</feature>
<keyword evidence="10" id="KW-1185">Reference proteome</keyword>
<dbReference type="KEGG" id="muh:HYN43_002915"/>
<dbReference type="SUPFAM" id="SSF52540">
    <property type="entry name" value="P-loop containing nucleoside triphosphate hydrolases"/>
    <property type="match status" value="1"/>
</dbReference>
<dbReference type="GO" id="GO:0005524">
    <property type="term" value="F:ATP binding"/>
    <property type="evidence" value="ECO:0007669"/>
    <property type="project" value="UniProtKB-KW"/>
</dbReference>
<gene>
    <name evidence="9" type="ORF">HYN43_002915</name>
</gene>
<keyword evidence="5" id="KW-0804">Transcription</keyword>
<feature type="domain" description="Response regulatory" evidence="8">
    <location>
        <begin position="4"/>
        <end position="118"/>
    </location>
</feature>
<dbReference type="AlphaFoldDB" id="A0A494VSE8"/>
<dbReference type="InterPro" id="IPR025662">
    <property type="entry name" value="Sigma_54_int_dom_ATP-bd_1"/>
</dbReference>
<evidence type="ECO:0000313" key="9">
    <source>
        <dbReference type="EMBL" id="AYL94308.1"/>
    </source>
</evidence>
<dbReference type="InterPro" id="IPR027417">
    <property type="entry name" value="P-loop_NTPase"/>
</dbReference>
<dbReference type="GO" id="GO:0000160">
    <property type="term" value="P:phosphorelay signal transduction system"/>
    <property type="evidence" value="ECO:0007669"/>
    <property type="project" value="InterPro"/>
</dbReference>
<dbReference type="OrthoDB" id="9767722at2"/>
<organism evidence="9 10">
    <name type="scientific">Mucilaginibacter celer</name>
    <dbReference type="NCBI Taxonomy" id="2305508"/>
    <lineage>
        <taxon>Bacteria</taxon>
        <taxon>Pseudomonadati</taxon>
        <taxon>Bacteroidota</taxon>
        <taxon>Sphingobacteriia</taxon>
        <taxon>Sphingobacteriales</taxon>
        <taxon>Sphingobacteriaceae</taxon>
        <taxon>Mucilaginibacter</taxon>
    </lineage>
</organism>
<evidence type="ECO:0000256" key="2">
    <source>
        <dbReference type="ARBA" id="ARBA00022840"/>
    </source>
</evidence>
<dbReference type="Gene3D" id="1.10.8.60">
    <property type="match status" value="1"/>
</dbReference>
<dbReference type="Pfam" id="PF00072">
    <property type="entry name" value="Response_reg"/>
    <property type="match status" value="1"/>
</dbReference>
<dbReference type="Proteomes" id="UP000270046">
    <property type="component" value="Chromosome"/>
</dbReference>
<evidence type="ECO:0000256" key="3">
    <source>
        <dbReference type="ARBA" id="ARBA00023015"/>
    </source>
</evidence>
<dbReference type="Gene3D" id="3.40.50.300">
    <property type="entry name" value="P-loop containing nucleotide triphosphate hydrolases"/>
    <property type="match status" value="1"/>
</dbReference>
<dbReference type="Pfam" id="PF25601">
    <property type="entry name" value="AAA_lid_14"/>
    <property type="match status" value="1"/>
</dbReference>
<reference evidence="9 10" key="1">
    <citation type="submission" date="2018-10" db="EMBL/GenBank/DDBJ databases">
        <title>Genome sequencing of Mucilaginibacter sp. HYN0043.</title>
        <authorList>
            <person name="Kim M."/>
            <person name="Yi H."/>
        </authorList>
    </citation>
    <scope>NUCLEOTIDE SEQUENCE [LARGE SCALE GENOMIC DNA]</scope>
    <source>
        <strain evidence="9 10">HYN0043</strain>
    </source>
</reference>
<dbReference type="SUPFAM" id="SSF52172">
    <property type="entry name" value="CheY-like"/>
    <property type="match status" value="1"/>
</dbReference>
<dbReference type="InterPro" id="IPR001789">
    <property type="entry name" value="Sig_transdc_resp-reg_receiver"/>
</dbReference>
<dbReference type="Gene3D" id="3.40.50.2300">
    <property type="match status" value="1"/>
</dbReference>
<dbReference type="InterPro" id="IPR025943">
    <property type="entry name" value="Sigma_54_int_dom_ATP-bd_2"/>
</dbReference>
<accession>A0A494VSE8</accession>
<evidence type="ECO:0000256" key="1">
    <source>
        <dbReference type="ARBA" id="ARBA00022741"/>
    </source>
</evidence>
<keyword evidence="2" id="KW-0067">ATP-binding</keyword>
<evidence type="ECO:0000256" key="6">
    <source>
        <dbReference type="PROSITE-ProRule" id="PRU00169"/>
    </source>
</evidence>
<evidence type="ECO:0000313" key="10">
    <source>
        <dbReference type="Proteomes" id="UP000270046"/>
    </source>
</evidence>
<dbReference type="SUPFAM" id="SSF46689">
    <property type="entry name" value="Homeodomain-like"/>
    <property type="match status" value="1"/>
</dbReference>
<evidence type="ECO:0000256" key="5">
    <source>
        <dbReference type="ARBA" id="ARBA00023163"/>
    </source>
</evidence>
<dbReference type="CDD" id="cd00009">
    <property type="entry name" value="AAA"/>
    <property type="match status" value="1"/>
</dbReference>
<keyword evidence="3" id="KW-0805">Transcription regulation</keyword>
<dbReference type="GO" id="GO:0043565">
    <property type="term" value="F:sequence-specific DNA binding"/>
    <property type="evidence" value="ECO:0007669"/>
    <property type="project" value="InterPro"/>
</dbReference>
<dbReference type="Pfam" id="PF00158">
    <property type="entry name" value="Sigma54_activat"/>
    <property type="match status" value="1"/>
</dbReference>
<dbReference type="InterPro" id="IPR009057">
    <property type="entry name" value="Homeodomain-like_sf"/>
</dbReference>
<dbReference type="CDD" id="cd17534">
    <property type="entry name" value="REC_DC-like"/>
    <property type="match status" value="1"/>
</dbReference>
<name>A0A494VSE8_9SPHI</name>
<proteinExistence type="predicted"/>
<protein>
    <submittedName>
        <fullName evidence="9">Response regulator</fullName>
    </submittedName>
</protein>
<evidence type="ECO:0000256" key="4">
    <source>
        <dbReference type="ARBA" id="ARBA00023125"/>
    </source>
</evidence>
<dbReference type="RefSeq" id="WP_119408027.1">
    <property type="nucleotide sequence ID" value="NZ_CP032869.1"/>
</dbReference>
<dbReference type="PROSITE" id="PS50110">
    <property type="entry name" value="RESPONSE_REGULATORY"/>
    <property type="match status" value="1"/>
</dbReference>
<dbReference type="Pfam" id="PF02954">
    <property type="entry name" value="HTH_8"/>
    <property type="match status" value="1"/>
</dbReference>
<dbReference type="PROSITE" id="PS50045">
    <property type="entry name" value="SIGMA54_INTERACT_4"/>
    <property type="match status" value="1"/>
</dbReference>
<feature type="modified residue" description="4-aspartylphosphate" evidence="6">
    <location>
        <position position="54"/>
    </location>
</feature>
<dbReference type="PANTHER" id="PTHR32071:SF57">
    <property type="entry name" value="C4-DICARBOXYLATE TRANSPORT TRANSCRIPTIONAL REGULATORY PROTEIN DCTD"/>
    <property type="match status" value="1"/>
</dbReference>
<dbReference type="Gene3D" id="1.10.10.60">
    <property type="entry name" value="Homeodomain-like"/>
    <property type="match status" value="1"/>
</dbReference>
<dbReference type="PROSITE" id="PS00676">
    <property type="entry name" value="SIGMA54_INTERACT_2"/>
    <property type="match status" value="1"/>
</dbReference>